<dbReference type="PROSITE" id="PS50219">
    <property type="entry name" value="CNH"/>
    <property type="match status" value="1"/>
</dbReference>
<reference evidence="7" key="1">
    <citation type="journal article" date="2020" name="Stud. Mycol.">
        <title>101 Dothideomycetes genomes: a test case for predicting lifestyles and emergence of pathogens.</title>
        <authorList>
            <person name="Haridas S."/>
            <person name="Albert R."/>
            <person name="Binder M."/>
            <person name="Bloem J."/>
            <person name="Labutti K."/>
            <person name="Salamov A."/>
            <person name="Andreopoulos B."/>
            <person name="Baker S."/>
            <person name="Barry K."/>
            <person name="Bills G."/>
            <person name="Bluhm B."/>
            <person name="Cannon C."/>
            <person name="Castanera R."/>
            <person name="Culley D."/>
            <person name="Daum C."/>
            <person name="Ezra D."/>
            <person name="Gonzalez J."/>
            <person name="Henrissat B."/>
            <person name="Kuo A."/>
            <person name="Liang C."/>
            <person name="Lipzen A."/>
            <person name="Lutzoni F."/>
            <person name="Magnuson J."/>
            <person name="Mondo S."/>
            <person name="Nolan M."/>
            <person name="Ohm R."/>
            <person name="Pangilinan J."/>
            <person name="Park H.-J."/>
            <person name="Ramirez L."/>
            <person name="Alfaro M."/>
            <person name="Sun H."/>
            <person name="Tritt A."/>
            <person name="Yoshinaga Y."/>
            <person name="Zwiers L.-H."/>
            <person name="Turgeon B."/>
            <person name="Goodwin S."/>
            <person name="Spatafora J."/>
            <person name="Crous P."/>
            <person name="Grigoriev I."/>
        </authorList>
    </citation>
    <scope>NUCLEOTIDE SEQUENCE</scope>
    <source>
        <strain evidence="7">CBS 116435</strain>
    </source>
</reference>
<keyword evidence="2" id="KW-0813">Transport</keyword>
<organism evidence="7 8">
    <name type="scientific">Polychaeton citri CBS 116435</name>
    <dbReference type="NCBI Taxonomy" id="1314669"/>
    <lineage>
        <taxon>Eukaryota</taxon>
        <taxon>Fungi</taxon>
        <taxon>Dikarya</taxon>
        <taxon>Ascomycota</taxon>
        <taxon>Pezizomycotina</taxon>
        <taxon>Dothideomycetes</taxon>
        <taxon>Dothideomycetidae</taxon>
        <taxon>Capnodiales</taxon>
        <taxon>Capnodiaceae</taxon>
        <taxon>Polychaeton</taxon>
    </lineage>
</organism>
<feature type="compositionally biased region" description="Low complexity" evidence="5">
    <location>
        <begin position="292"/>
        <end position="306"/>
    </location>
</feature>
<dbReference type="PANTHER" id="PTHR12894">
    <property type="entry name" value="CNH DOMAIN CONTAINING"/>
    <property type="match status" value="1"/>
</dbReference>
<keyword evidence="8" id="KW-1185">Reference proteome</keyword>
<evidence type="ECO:0000256" key="1">
    <source>
        <dbReference type="ARBA" id="ARBA00004496"/>
    </source>
</evidence>
<dbReference type="GO" id="GO:0015031">
    <property type="term" value="P:protein transport"/>
    <property type="evidence" value="ECO:0007669"/>
    <property type="project" value="UniProtKB-KW"/>
</dbReference>
<feature type="domain" description="CNH" evidence="6">
    <location>
        <begin position="43"/>
        <end position="455"/>
    </location>
</feature>
<dbReference type="EMBL" id="MU003765">
    <property type="protein sequence ID" value="KAF2726374.1"/>
    <property type="molecule type" value="Genomic_DNA"/>
</dbReference>
<proteinExistence type="predicted"/>
<protein>
    <recommendedName>
        <fullName evidence="6">CNH domain-containing protein</fullName>
    </recommendedName>
</protein>
<dbReference type="AlphaFoldDB" id="A0A9P4UTQ8"/>
<comment type="subcellular location">
    <subcellularLocation>
        <location evidence="1">Cytoplasm</location>
    </subcellularLocation>
</comment>
<dbReference type="PANTHER" id="PTHR12894:SF27">
    <property type="entry name" value="TRANSFORMING GROWTH FACTOR-BETA RECEPTOR-ASSOCIATED PROTEIN 1"/>
    <property type="match status" value="1"/>
</dbReference>
<sequence>MASVSDLQPRASTSNDPSSAPYILIDLLSDIPLSTDLSEDTGPIYITCVDVYETNLYVGTSAGELLHFVSIPADPQQDGVTDQPTYVLASRLQPPFGTEQQGQDRGVKQILLLPNVEKACVLCNGTLTFYSLPELTPAYGGRIKQGGCTWVGGLDSNEEGGGNGGGTVIVICLKQRLRLIRIGDDARKIRDIELGSVQAIQRRGDLACVANGTSYSLLDVVNQQKVDLFPITTISTTPPETPKEEKPLPSLPPPQPESRSRSFSAVSPVRGRQLHARNISLGGNPQDNSLLRPDSSSPWPARSSSRQFGQTQAPSPSPGPPTIREDSPAVANESTAGQAPSAPILLEPPAKDPVQPPKPLLANVVSPTETEFLLTTGTKLDEPGVGMFVNLEGDLVPRGTIEFSSYPLALVLDGSGTSGAGVGASQGSDEGHVLALVQTRSIGKSGAGIEIQRWDLDPGEAHAPKELIQLAFEEDASSADVIASVGLRSSTSVINLSMPKISESLRLRRLKLRLRGDDLSEANESDLKRRQEEDRLVASFAQVEARILAYVENKITWVVRNSLIVQLERQLALTVSTSASGTLSIDVPSLQRIINSIRGQEPRNELEFLTLTYVRQKASILMFGDLLLHAANGVMAFERNKRAAEEALLLGELDPRVILGLVPPFDKEVVINERKGIWVPQGLCEAINTIRSSFSVDNVTQDPDGAYGDNLLKVLKRYLLDWRKKKDFASVSDKEEVFQTVDAALIHVLLLLDRNSPRGPAIPGSTRAELNETIRQGIDCFDRVVELFEENQRLYMLSRLYQSRKNVGMVLATWRRIIDGERDAGGELIEGEHDMRRYLPKLKNAELVKEYGAWLANRNPKLGVQVFADDSSTVKFKPAEAVAILKEKAPGAVKDYLEHLVFGKHHVQYVNDLIAFYLDTVLAELEESQQAKDILLQSYETYRALRPPKPTYSQFITDNAIDAEWWQNRLRLLQLIGGSHGAASKYDVHTLGERLAPYSDELVPEMIILNGRLRNHKEALRLLTHGLGDYDTAVRYCLLGGSSIFHSSSSFQASPLDQQIPTLCTKEEQAHLFEALLNQFFKIEDLSERLERTAELLERFGGWFDVANVLELIPESWSVELVSGFLVHAFRRLVKERNESAIVKALIGAQNLRESVGFAEKIEKMGPVIVRDGQDDGENENTISG</sequence>
<feature type="region of interest" description="Disordered" evidence="5">
    <location>
        <begin position="233"/>
        <end position="359"/>
    </location>
</feature>
<keyword evidence="3" id="KW-0963">Cytoplasm</keyword>
<evidence type="ECO:0000256" key="3">
    <source>
        <dbReference type="ARBA" id="ARBA00022490"/>
    </source>
</evidence>
<evidence type="ECO:0000256" key="5">
    <source>
        <dbReference type="SAM" id="MobiDB-lite"/>
    </source>
</evidence>
<dbReference type="OrthoDB" id="5325112at2759"/>
<evidence type="ECO:0000259" key="6">
    <source>
        <dbReference type="PROSITE" id="PS50219"/>
    </source>
</evidence>
<dbReference type="GO" id="GO:0006914">
    <property type="term" value="P:autophagy"/>
    <property type="evidence" value="ECO:0007669"/>
    <property type="project" value="TreeGrafter"/>
</dbReference>
<keyword evidence="4" id="KW-0653">Protein transport</keyword>
<evidence type="ECO:0000256" key="2">
    <source>
        <dbReference type="ARBA" id="ARBA00022448"/>
    </source>
</evidence>
<dbReference type="InterPro" id="IPR001180">
    <property type="entry name" value="CNH_dom"/>
</dbReference>
<name>A0A9P4UTQ8_9PEZI</name>
<dbReference type="GO" id="GO:0016020">
    <property type="term" value="C:membrane"/>
    <property type="evidence" value="ECO:0007669"/>
    <property type="project" value="TreeGrafter"/>
</dbReference>
<comment type="caution">
    <text evidence="7">The sequence shown here is derived from an EMBL/GenBank/DDBJ whole genome shotgun (WGS) entry which is preliminary data.</text>
</comment>
<dbReference type="GO" id="GO:0005737">
    <property type="term" value="C:cytoplasm"/>
    <property type="evidence" value="ECO:0007669"/>
    <property type="project" value="UniProtKB-SubCell"/>
</dbReference>
<evidence type="ECO:0000313" key="7">
    <source>
        <dbReference type="EMBL" id="KAF2726374.1"/>
    </source>
</evidence>
<evidence type="ECO:0000256" key="4">
    <source>
        <dbReference type="ARBA" id="ARBA00022927"/>
    </source>
</evidence>
<gene>
    <name evidence="7" type="ORF">K431DRAFT_214143</name>
</gene>
<dbReference type="Proteomes" id="UP000799441">
    <property type="component" value="Unassembled WGS sequence"/>
</dbReference>
<dbReference type="InterPro" id="IPR032914">
    <property type="entry name" value="Vam6/VPS39/TRAP1"/>
</dbReference>
<dbReference type="GO" id="GO:0034058">
    <property type="term" value="P:endosomal vesicle fusion"/>
    <property type="evidence" value="ECO:0007669"/>
    <property type="project" value="TreeGrafter"/>
</dbReference>
<evidence type="ECO:0000313" key="8">
    <source>
        <dbReference type="Proteomes" id="UP000799441"/>
    </source>
</evidence>
<accession>A0A9P4UTQ8</accession>